<sequence>MRMRNPFHPKPAPPAFGQSSVVPENRASPLSQLIFSWLDPFLRVGFSRPLEKEDFWKLPDQRLTQTLTTELEKNFYARCPPEKRPVFTQEIPVGGHDDQSTRRDNGGKTQSQEDRSKSPEYDASLVKAIHTTFFWHWWGAGALKFCSDTLKTTTPLVNKLLLIWLTDSFFYYRATDAERATLNLTQPRGIGYGIGLGFALFVMQVAMTTSLSVRTAIIGAIFRKSLRLSGKARLDHSVGQITTMISIDTTRLDFISNNIHNLWITPIQIAIGIGLLIGNLGPSALVGLGAPVLALPIQMLLVKVLFQQRKKGVKITDSRVRLTTEIGSLREKELKTIRMIAVVRAAILACMITLPVLAAVLSFVTYALSGHQLNIAIIFTCLQFFNIIRIPLATFPVVIAFASDAVVALGRISKFLLAEELAVPYTINSQSKFAIDVDADFRWETTYKSTSEGSKFALGKTDAKDTKKPPPKDQKKNSKRGSWFRRNKTEPALPVSGDEENVEEKNEDKPFALQDMKLQIPRGSFVAVVGRVGSGKSSLLQALIGEMRKTRGSAQFGSSVSYVPQTSWIMNATLRENILFGREANEHKLQAIIRACCLENDLEMLPHGEDTEIGEKGINLSGGQKVWTLYIWREPRSDWLFRLVYP</sequence>
<evidence type="ECO:0000256" key="9">
    <source>
        <dbReference type="SAM" id="MobiDB-lite"/>
    </source>
</evidence>
<feature type="domain" description="ABC transmembrane type-1" evidence="11">
    <location>
        <begin position="192"/>
        <end position="404"/>
    </location>
</feature>
<evidence type="ECO:0000256" key="6">
    <source>
        <dbReference type="ARBA" id="ARBA00022840"/>
    </source>
</evidence>
<evidence type="ECO:0000256" key="5">
    <source>
        <dbReference type="ARBA" id="ARBA00022741"/>
    </source>
</evidence>
<evidence type="ECO:0000256" key="8">
    <source>
        <dbReference type="ARBA" id="ARBA00023136"/>
    </source>
</evidence>
<feature type="region of interest" description="Disordered" evidence="9">
    <location>
        <begin position="1"/>
        <end position="23"/>
    </location>
</feature>
<keyword evidence="7 10" id="KW-1133">Transmembrane helix</keyword>
<dbReference type="GO" id="GO:0140359">
    <property type="term" value="F:ABC-type transporter activity"/>
    <property type="evidence" value="ECO:0007669"/>
    <property type="project" value="InterPro"/>
</dbReference>
<feature type="compositionally biased region" description="Basic residues" evidence="9">
    <location>
        <begin position="477"/>
        <end position="486"/>
    </location>
</feature>
<evidence type="ECO:0000256" key="1">
    <source>
        <dbReference type="ARBA" id="ARBA00004141"/>
    </source>
</evidence>
<comment type="subcellular location">
    <subcellularLocation>
        <location evidence="1">Membrane</location>
        <topology evidence="1">Multi-pass membrane protein</topology>
    </subcellularLocation>
</comment>
<keyword evidence="3" id="KW-0813">Transport</keyword>
<dbReference type="GO" id="GO:0016887">
    <property type="term" value="F:ATP hydrolysis activity"/>
    <property type="evidence" value="ECO:0007669"/>
    <property type="project" value="InterPro"/>
</dbReference>
<dbReference type="Pfam" id="PF00664">
    <property type="entry name" value="ABC_membrane"/>
    <property type="match status" value="1"/>
</dbReference>
<comment type="similarity">
    <text evidence="2">Belongs to the ABC transporter superfamily. ABCC family. Conjugate transporter (TC 3.A.1.208) subfamily.</text>
</comment>
<feature type="transmembrane region" description="Helical" evidence="10">
    <location>
        <begin position="194"/>
        <end position="222"/>
    </location>
</feature>
<proteinExistence type="inferred from homology"/>
<evidence type="ECO:0000256" key="10">
    <source>
        <dbReference type="SAM" id="Phobius"/>
    </source>
</evidence>
<dbReference type="PANTHER" id="PTHR24223">
    <property type="entry name" value="ATP-BINDING CASSETTE SUB-FAMILY C"/>
    <property type="match status" value="1"/>
</dbReference>
<gene>
    <name evidence="12" type="ORF">QCA50_014203</name>
</gene>
<dbReference type="InterPro" id="IPR011527">
    <property type="entry name" value="ABC1_TM_dom"/>
</dbReference>
<comment type="caution">
    <text evidence="12">The sequence shown here is derived from an EMBL/GenBank/DDBJ whole genome shotgun (WGS) entry which is preliminary data.</text>
</comment>
<dbReference type="Proteomes" id="UP001385951">
    <property type="component" value="Unassembled WGS sequence"/>
</dbReference>
<dbReference type="GO" id="GO:0016020">
    <property type="term" value="C:membrane"/>
    <property type="evidence" value="ECO:0007669"/>
    <property type="project" value="UniProtKB-SubCell"/>
</dbReference>
<feature type="transmembrane region" description="Helical" evidence="10">
    <location>
        <begin position="342"/>
        <end position="369"/>
    </location>
</feature>
<feature type="compositionally biased region" description="Basic and acidic residues" evidence="9">
    <location>
        <begin position="461"/>
        <end position="476"/>
    </location>
</feature>
<organism evidence="12 13">
    <name type="scientific">Cerrena zonata</name>
    <dbReference type="NCBI Taxonomy" id="2478898"/>
    <lineage>
        <taxon>Eukaryota</taxon>
        <taxon>Fungi</taxon>
        <taxon>Dikarya</taxon>
        <taxon>Basidiomycota</taxon>
        <taxon>Agaricomycotina</taxon>
        <taxon>Agaricomycetes</taxon>
        <taxon>Polyporales</taxon>
        <taxon>Cerrenaceae</taxon>
        <taxon>Cerrena</taxon>
    </lineage>
</organism>
<dbReference type="GO" id="GO:0005524">
    <property type="term" value="F:ATP binding"/>
    <property type="evidence" value="ECO:0007669"/>
    <property type="project" value="UniProtKB-KW"/>
</dbReference>
<evidence type="ECO:0000256" key="3">
    <source>
        <dbReference type="ARBA" id="ARBA00022448"/>
    </source>
</evidence>
<reference evidence="12 13" key="1">
    <citation type="submission" date="2022-09" db="EMBL/GenBank/DDBJ databases">
        <authorList>
            <person name="Palmer J.M."/>
        </authorList>
    </citation>
    <scope>NUCLEOTIDE SEQUENCE [LARGE SCALE GENOMIC DNA]</scope>
    <source>
        <strain evidence="12 13">DSM 7382</strain>
    </source>
</reference>
<dbReference type="InterPro" id="IPR003439">
    <property type="entry name" value="ABC_transporter-like_ATP-bd"/>
</dbReference>
<feature type="region of interest" description="Disordered" evidence="9">
    <location>
        <begin position="87"/>
        <end position="119"/>
    </location>
</feature>
<keyword evidence="13" id="KW-1185">Reference proteome</keyword>
<dbReference type="InterPro" id="IPR027417">
    <property type="entry name" value="P-loop_NTPase"/>
</dbReference>
<evidence type="ECO:0000259" key="11">
    <source>
        <dbReference type="PROSITE" id="PS50929"/>
    </source>
</evidence>
<keyword evidence="4 10" id="KW-0812">Transmembrane</keyword>
<dbReference type="Gene3D" id="3.40.50.300">
    <property type="entry name" value="P-loop containing nucleotide triphosphate hydrolases"/>
    <property type="match status" value="1"/>
</dbReference>
<keyword evidence="8 10" id="KW-0472">Membrane</keyword>
<dbReference type="PANTHER" id="PTHR24223:SF456">
    <property type="entry name" value="MULTIDRUG RESISTANCE-ASSOCIATED PROTEIN LETHAL(2)03659"/>
    <property type="match status" value="1"/>
</dbReference>
<feature type="transmembrane region" description="Helical" evidence="10">
    <location>
        <begin position="284"/>
        <end position="306"/>
    </location>
</feature>
<dbReference type="InterPro" id="IPR036640">
    <property type="entry name" value="ABC1_TM_sf"/>
</dbReference>
<accession>A0AAW0FUT1</accession>
<feature type="compositionally biased region" description="Basic and acidic residues" evidence="9">
    <location>
        <begin position="95"/>
        <end position="119"/>
    </location>
</feature>
<dbReference type="EMBL" id="JASBNA010000034">
    <property type="protein sequence ID" value="KAK7682819.1"/>
    <property type="molecule type" value="Genomic_DNA"/>
</dbReference>
<keyword evidence="6" id="KW-0067">ATP-binding</keyword>
<name>A0AAW0FUT1_9APHY</name>
<dbReference type="SUPFAM" id="SSF90123">
    <property type="entry name" value="ABC transporter transmembrane region"/>
    <property type="match status" value="1"/>
</dbReference>
<evidence type="ECO:0000256" key="2">
    <source>
        <dbReference type="ARBA" id="ARBA00009726"/>
    </source>
</evidence>
<evidence type="ECO:0000313" key="13">
    <source>
        <dbReference type="Proteomes" id="UP001385951"/>
    </source>
</evidence>
<feature type="transmembrane region" description="Helical" evidence="10">
    <location>
        <begin position="261"/>
        <end position="278"/>
    </location>
</feature>
<dbReference type="PROSITE" id="PS50929">
    <property type="entry name" value="ABC_TM1F"/>
    <property type="match status" value="1"/>
</dbReference>
<evidence type="ECO:0000256" key="7">
    <source>
        <dbReference type="ARBA" id="ARBA00022989"/>
    </source>
</evidence>
<dbReference type="CDD" id="cd18597">
    <property type="entry name" value="ABC_6TM_YOR1_D1_like"/>
    <property type="match status" value="1"/>
</dbReference>
<protein>
    <recommendedName>
        <fullName evidence="11">ABC transmembrane type-1 domain-containing protein</fullName>
    </recommendedName>
</protein>
<dbReference type="Gene3D" id="1.20.1560.10">
    <property type="entry name" value="ABC transporter type 1, transmembrane domain"/>
    <property type="match status" value="1"/>
</dbReference>
<dbReference type="InterPro" id="IPR050173">
    <property type="entry name" value="ABC_transporter_C-like"/>
</dbReference>
<feature type="region of interest" description="Disordered" evidence="9">
    <location>
        <begin position="458"/>
        <end position="506"/>
    </location>
</feature>
<dbReference type="AlphaFoldDB" id="A0AAW0FUT1"/>
<evidence type="ECO:0000313" key="12">
    <source>
        <dbReference type="EMBL" id="KAK7682819.1"/>
    </source>
</evidence>
<feature type="transmembrane region" description="Helical" evidence="10">
    <location>
        <begin position="375"/>
        <end position="402"/>
    </location>
</feature>
<dbReference type="Pfam" id="PF00005">
    <property type="entry name" value="ABC_tran"/>
    <property type="match status" value="1"/>
</dbReference>
<evidence type="ECO:0000256" key="4">
    <source>
        <dbReference type="ARBA" id="ARBA00022692"/>
    </source>
</evidence>
<keyword evidence="5" id="KW-0547">Nucleotide-binding</keyword>
<dbReference type="SUPFAM" id="SSF52540">
    <property type="entry name" value="P-loop containing nucleoside triphosphate hydrolases"/>
    <property type="match status" value="1"/>
</dbReference>